<dbReference type="PANTHER" id="PTHR31009">
    <property type="entry name" value="S-ADENOSYL-L-METHIONINE:CARBOXYL METHYLTRANSFERASE FAMILY PROTEIN"/>
    <property type="match status" value="1"/>
</dbReference>
<evidence type="ECO:0000313" key="3">
    <source>
        <dbReference type="EMBL" id="CAD1847489.1"/>
    </source>
</evidence>
<dbReference type="AlphaFoldDB" id="A0A6V7QWG4"/>
<protein>
    <recommendedName>
        <fullName evidence="4">Jasmonate O-methyltransferase</fullName>
    </recommendedName>
</protein>
<dbReference type="EMBL" id="CAJEUB010000055">
    <property type="protein sequence ID" value="CAD1847489.1"/>
    <property type="molecule type" value="Genomic_DNA"/>
</dbReference>
<keyword evidence="2" id="KW-0460">Magnesium</keyword>
<reference evidence="3" key="1">
    <citation type="submission" date="2020-07" db="EMBL/GenBank/DDBJ databases">
        <authorList>
            <person name="Lin J."/>
        </authorList>
    </citation>
    <scope>NUCLEOTIDE SEQUENCE</scope>
</reference>
<sequence>MQHPSLILQGIVKASEMDSFNLPYYQPSMEEVKMVARDEGSFDLVEEQVFDLNWDVANGGNVAGIIRAVSESMLASRFGETILDELFSRFAAIVAELSPQGEVEIRYFHNIFPEERMSSILRRK</sequence>
<name>A0A6V7QWG4_ANACO</name>
<gene>
    <name evidence="3" type="ORF">CB5_LOCUS30700</name>
</gene>
<dbReference type="Pfam" id="PF03492">
    <property type="entry name" value="Methyltransf_7"/>
    <property type="match status" value="1"/>
</dbReference>
<proteinExistence type="predicted"/>
<organism evidence="3">
    <name type="scientific">Ananas comosus var. bracteatus</name>
    <name type="common">red pineapple</name>
    <dbReference type="NCBI Taxonomy" id="296719"/>
    <lineage>
        <taxon>Eukaryota</taxon>
        <taxon>Viridiplantae</taxon>
        <taxon>Streptophyta</taxon>
        <taxon>Embryophyta</taxon>
        <taxon>Tracheophyta</taxon>
        <taxon>Spermatophyta</taxon>
        <taxon>Magnoliopsida</taxon>
        <taxon>Liliopsida</taxon>
        <taxon>Poales</taxon>
        <taxon>Bromeliaceae</taxon>
        <taxon>Bromelioideae</taxon>
        <taxon>Ananas</taxon>
    </lineage>
</organism>
<dbReference type="InterPro" id="IPR042086">
    <property type="entry name" value="MeTrfase_capping"/>
</dbReference>
<dbReference type="GO" id="GO:0008168">
    <property type="term" value="F:methyltransferase activity"/>
    <property type="evidence" value="ECO:0007669"/>
    <property type="project" value="InterPro"/>
</dbReference>
<dbReference type="GO" id="GO:0046872">
    <property type="term" value="F:metal ion binding"/>
    <property type="evidence" value="ECO:0007669"/>
    <property type="project" value="UniProtKB-KW"/>
</dbReference>
<evidence type="ECO:0000256" key="2">
    <source>
        <dbReference type="ARBA" id="ARBA00022842"/>
    </source>
</evidence>
<evidence type="ECO:0000256" key="1">
    <source>
        <dbReference type="ARBA" id="ARBA00022723"/>
    </source>
</evidence>
<dbReference type="InterPro" id="IPR005299">
    <property type="entry name" value="MeTrfase_7"/>
</dbReference>
<dbReference type="InterPro" id="IPR029063">
    <property type="entry name" value="SAM-dependent_MTases_sf"/>
</dbReference>
<keyword evidence="1" id="KW-0479">Metal-binding</keyword>
<accession>A0A6V7QWG4</accession>
<dbReference type="Gene3D" id="1.10.1200.270">
    <property type="entry name" value="Methyltransferase, alpha-helical capping domain"/>
    <property type="match status" value="1"/>
</dbReference>
<evidence type="ECO:0008006" key="4">
    <source>
        <dbReference type="Google" id="ProtNLM"/>
    </source>
</evidence>
<dbReference type="SUPFAM" id="SSF53335">
    <property type="entry name" value="S-adenosyl-L-methionine-dependent methyltransferases"/>
    <property type="match status" value="1"/>
</dbReference>